<feature type="non-terminal residue" evidence="1">
    <location>
        <position position="1"/>
    </location>
</feature>
<comment type="caution">
    <text evidence="1">The sequence shown here is derived from an EMBL/GenBank/DDBJ whole genome shotgun (WGS) entry which is preliminary data.</text>
</comment>
<accession>A0ABX1C5P8</accession>
<proteinExistence type="predicted"/>
<dbReference type="Gene3D" id="3.30.559.30">
    <property type="entry name" value="Nonribosomal peptide synthetase, condensation domain"/>
    <property type="match status" value="1"/>
</dbReference>
<organism evidence="1 2">
    <name type="scientific">Streptomyces zingiberis</name>
    <dbReference type="NCBI Taxonomy" id="2053010"/>
    <lineage>
        <taxon>Bacteria</taxon>
        <taxon>Bacillati</taxon>
        <taxon>Actinomycetota</taxon>
        <taxon>Actinomycetes</taxon>
        <taxon>Kitasatosporales</taxon>
        <taxon>Streptomycetaceae</taxon>
        <taxon>Streptomyces</taxon>
    </lineage>
</organism>
<sequence length="103" mass="10081">GDTAIGGSADADMPAVHTLEAGAAVVDTPDGPVLSLTLSWPAAALDQAAAEDLGQAWLDVLGGLAAHTDGPGAGGHTPSDFPLLALAQSQIEELEAGLADDKA</sequence>
<keyword evidence="2" id="KW-1185">Reference proteome</keyword>
<evidence type="ECO:0000313" key="1">
    <source>
        <dbReference type="EMBL" id="NJQ03978.1"/>
    </source>
</evidence>
<evidence type="ECO:0000313" key="2">
    <source>
        <dbReference type="Proteomes" id="UP000695264"/>
    </source>
</evidence>
<protein>
    <recommendedName>
        <fullName evidence="3">Condensation domain-containing protein</fullName>
    </recommendedName>
</protein>
<dbReference type="EMBL" id="JAATEN010000047">
    <property type="protein sequence ID" value="NJQ03978.1"/>
    <property type="molecule type" value="Genomic_DNA"/>
</dbReference>
<evidence type="ECO:0008006" key="3">
    <source>
        <dbReference type="Google" id="ProtNLM"/>
    </source>
</evidence>
<reference evidence="1 2" key="1">
    <citation type="submission" date="2020-03" db="EMBL/GenBank/DDBJ databases">
        <title>WGS of actinomycetes isolated from Thailand.</title>
        <authorList>
            <person name="Thawai C."/>
        </authorList>
    </citation>
    <scope>NUCLEOTIDE SEQUENCE [LARGE SCALE GENOMIC DNA]</scope>
    <source>
        <strain evidence="1 2">PLAI 1-29</strain>
    </source>
</reference>
<dbReference type="Proteomes" id="UP000695264">
    <property type="component" value="Unassembled WGS sequence"/>
</dbReference>
<gene>
    <name evidence="1" type="ORF">HCK00_26600</name>
</gene>
<name>A0ABX1C5P8_9ACTN</name>